<dbReference type="InterPro" id="IPR029083">
    <property type="entry name" value="Imm32"/>
</dbReference>
<reference evidence="1" key="1">
    <citation type="submission" date="2023-07" db="EMBL/GenBank/DDBJ databases">
        <title>Whole Genome Sequencing of Colonoscopy isolates.</title>
        <authorList>
            <person name="Surve S.V."/>
            <person name="Valls R.A."/>
            <person name="Barrak K.E."/>
            <person name="Gardner T.B."/>
            <person name="O'Toole G.A."/>
        </authorList>
    </citation>
    <scope>NUCLEOTIDE SEQUENCE</scope>
    <source>
        <strain evidence="1">GP0119</strain>
    </source>
</reference>
<dbReference type="AlphaFoldDB" id="A0AAW7WSQ9"/>
<dbReference type="Proteomes" id="UP001170023">
    <property type="component" value="Unassembled WGS sequence"/>
</dbReference>
<accession>A0AAW7WSQ9</accession>
<dbReference type="Pfam" id="PF15566">
    <property type="entry name" value="Imm32"/>
    <property type="match status" value="1"/>
</dbReference>
<comment type="caution">
    <text evidence="1">The sequence shown here is derived from an EMBL/GenBank/DDBJ whole genome shotgun (WGS) entry which is preliminary data.</text>
</comment>
<proteinExistence type="predicted"/>
<name>A0AAW7WSQ9_9BACE</name>
<evidence type="ECO:0000313" key="2">
    <source>
        <dbReference type="Proteomes" id="UP001170023"/>
    </source>
</evidence>
<protein>
    <submittedName>
        <fullName evidence="1">Uncharacterized protein</fullName>
    </submittedName>
</protein>
<sequence>MKVSLNIPDYSPDMGMVLNWENDFQIKVSNENGTISIEANTEGLISLANHFLNLAQNSVPTGTHIHFDKFNSLEDDSLELLIEKI</sequence>
<evidence type="ECO:0000313" key="1">
    <source>
        <dbReference type="EMBL" id="MDO6359719.1"/>
    </source>
</evidence>
<dbReference type="EMBL" id="JAUONL010000021">
    <property type="protein sequence ID" value="MDO6359719.1"/>
    <property type="molecule type" value="Genomic_DNA"/>
</dbReference>
<organism evidence="1 2">
    <name type="scientific">Bacteroides caccae</name>
    <dbReference type="NCBI Taxonomy" id="47678"/>
    <lineage>
        <taxon>Bacteria</taxon>
        <taxon>Pseudomonadati</taxon>
        <taxon>Bacteroidota</taxon>
        <taxon>Bacteroidia</taxon>
        <taxon>Bacteroidales</taxon>
        <taxon>Bacteroidaceae</taxon>
        <taxon>Bacteroides</taxon>
    </lineage>
</organism>
<gene>
    <name evidence="1" type="ORF">Q4469_18915</name>
</gene>
<dbReference type="RefSeq" id="WP_258900124.1">
    <property type="nucleotide sequence ID" value="NZ_JAUONJ010000020.1"/>
</dbReference>